<dbReference type="InterPro" id="IPR000873">
    <property type="entry name" value="AMP-dep_synth/lig_dom"/>
</dbReference>
<feature type="transmembrane region" description="Helical" evidence="1">
    <location>
        <begin position="671"/>
        <end position="687"/>
    </location>
</feature>
<evidence type="ECO:0000259" key="3">
    <source>
        <dbReference type="Pfam" id="PF00550"/>
    </source>
</evidence>
<dbReference type="Pfam" id="PF00550">
    <property type="entry name" value="PP-binding"/>
    <property type="match status" value="1"/>
</dbReference>
<feature type="transmembrane region" description="Helical" evidence="1">
    <location>
        <begin position="637"/>
        <end position="659"/>
    </location>
</feature>
<dbReference type="Proteomes" id="UP000321328">
    <property type="component" value="Unassembled WGS sequence"/>
</dbReference>
<feature type="domain" description="Acyltransferase 3" evidence="4">
    <location>
        <begin position="546"/>
        <end position="810"/>
    </location>
</feature>
<dbReference type="PROSITE" id="PS00455">
    <property type="entry name" value="AMP_BINDING"/>
    <property type="match status" value="1"/>
</dbReference>
<dbReference type="InterPro" id="IPR050237">
    <property type="entry name" value="ATP-dep_AMP-bd_enzyme"/>
</dbReference>
<comment type="caution">
    <text evidence="5">The sequence shown here is derived from an EMBL/GenBank/DDBJ whole genome shotgun (WGS) entry which is preliminary data.</text>
</comment>
<dbReference type="EMBL" id="BJVI01000008">
    <property type="protein sequence ID" value="GEL17389.1"/>
    <property type="molecule type" value="Genomic_DNA"/>
</dbReference>
<keyword evidence="6" id="KW-1185">Reference proteome</keyword>
<evidence type="ECO:0000259" key="4">
    <source>
        <dbReference type="Pfam" id="PF01757"/>
    </source>
</evidence>
<dbReference type="RefSeq" id="WP_084796133.1">
    <property type="nucleotide sequence ID" value="NZ_AUII01000011.1"/>
</dbReference>
<dbReference type="SUPFAM" id="SSF47336">
    <property type="entry name" value="ACP-like"/>
    <property type="match status" value="1"/>
</dbReference>
<dbReference type="PANTHER" id="PTHR43767">
    <property type="entry name" value="LONG-CHAIN-FATTY-ACID--COA LIGASE"/>
    <property type="match status" value="1"/>
</dbReference>
<dbReference type="Pfam" id="PF01757">
    <property type="entry name" value="Acyl_transf_3"/>
    <property type="match status" value="1"/>
</dbReference>
<dbReference type="InterPro" id="IPR002656">
    <property type="entry name" value="Acyl_transf_3_dom"/>
</dbReference>
<dbReference type="AlphaFoldDB" id="A0A511CXU5"/>
<protein>
    <submittedName>
        <fullName evidence="5">AMP-dependent synthetase</fullName>
    </submittedName>
</protein>
<dbReference type="Pfam" id="PF00501">
    <property type="entry name" value="AMP-binding"/>
    <property type="match status" value="1"/>
</dbReference>
<dbReference type="InterPro" id="IPR042099">
    <property type="entry name" value="ANL_N_sf"/>
</dbReference>
<gene>
    <name evidence="5" type="ORF">PA7_12260</name>
</gene>
<feature type="transmembrane region" description="Helical" evidence="1">
    <location>
        <begin position="699"/>
        <end position="715"/>
    </location>
</feature>
<feature type="transmembrane region" description="Helical" evidence="1">
    <location>
        <begin position="768"/>
        <end position="785"/>
    </location>
</feature>
<keyword evidence="1" id="KW-0812">Transmembrane</keyword>
<evidence type="ECO:0000313" key="6">
    <source>
        <dbReference type="Proteomes" id="UP000321328"/>
    </source>
</evidence>
<feature type="domain" description="AMP-dependent synthetase/ligase" evidence="2">
    <location>
        <begin position="124"/>
        <end position="329"/>
    </location>
</feature>
<sequence length="858" mass="93405">MDYKHGPVPFVADLHAHGDRLAVVAPDGTEITYRMLAARVRETAARLGPRRRLVLVAASNDVEPLVTYLAALHGGHPVLLAGAEDRRRLDELIHRYDPDVLGAYSGGSWQLVERRAGSAHTLHPELALLLATSGSTGSPKLVRLSAANLAANASSIASYLGIRDTDRAALTLPLHYCYGLSVVNSNLLRGGAVLLSEHSVTDPRFWSAFRAHRGTSIHGVPYTFELLDRVGFPRMRLPHLRYVTQAGGRLDPSTVRRYAELGAQGGWRFFVMYGQTEATARMAYLPPELAADNPSVIGIPIPDGSFEIEHREGDAGELVYRGPNVMLGYAEGPDDLAKGRTVEALRTGDLARRRPDGLYEVVGRRSRFIKPFGLRIDLEQVERQLADEGYQVACTGSDRELVVVTHAPGADDLRQMVAARLGLPPGNVRVVAVDELPRRSNGKLDHQAVAELARPRSRWRPGLRRPREPGSVHEAFRAVFGITEVPGDATFVSLGGDSLSYVQMTVVLQRVLGQLPADWPTTPVERLAQLRRRHRFWVMTETAVILRAVAIVLVVGSHVGLFHVLGGAHVLLGVAGWAFARFVLANPVPGGHTRTILRSLVRIAVPSMLWIAWRAAVQDDIELPNALLVNYVVDPGVWGYWFIETLCQILALLAAVLAIPAVWRLERRHPFRFALAVLLVALAGRLYPDHGNEFSDRLMSAHLVLWLFALGWVVYRARTGAQRGIAAVLAAALVPGFFDDPLRDAVVLAGMLLLLVPQLPLPRFAIRPIGAVAAASMAIYLTHYASYPDLLVSLPPLVVVAVCVGVGVGCQWLVGTAAGAVVAAAAAVNRGWWPGVRECGALGRDRGSLDRHLESTVH</sequence>
<feature type="transmembrane region" description="Helical" evidence="1">
    <location>
        <begin position="797"/>
        <end position="828"/>
    </location>
</feature>
<feature type="transmembrane region" description="Helical" evidence="1">
    <location>
        <begin position="536"/>
        <end position="555"/>
    </location>
</feature>
<dbReference type="InterPro" id="IPR036736">
    <property type="entry name" value="ACP-like_sf"/>
</dbReference>
<keyword evidence="1" id="KW-1133">Transmembrane helix</keyword>
<dbReference type="PANTHER" id="PTHR43767:SF1">
    <property type="entry name" value="NONRIBOSOMAL PEPTIDE SYNTHASE PES1 (EUROFUNG)-RELATED"/>
    <property type="match status" value="1"/>
</dbReference>
<evidence type="ECO:0000259" key="2">
    <source>
        <dbReference type="Pfam" id="PF00501"/>
    </source>
</evidence>
<feature type="domain" description="Carrier" evidence="3">
    <location>
        <begin position="472"/>
        <end position="513"/>
    </location>
</feature>
<evidence type="ECO:0000313" key="5">
    <source>
        <dbReference type="EMBL" id="GEL17389.1"/>
    </source>
</evidence>
<dbReference type="InterPro" id="IPR020845">
    <property type="entry name" value="AMP-binding_CS"/>
</dbReference>
<feature type="transmembrane region" description="Helical" evidence="1">
    <location>
        <begin position="561"/>
        <end position="584"/>
    </location>
</feature>
<keyword evidence="1" id="KW-0472">Membrane</keyword>
<organism evidence="5 6">
    <name type="scientific">Pseudonocardia asaccharolytica DSM 44247 = NBRC 16224</name>
    <dbReference type="NCBI Taxonomy" id="1123024"/>
    <lineage>
        <taxon>Bacteria</taxon>
        <taxon>Bacillati</taxon>
        <taxon>Actinomycetota</taxon>
        <taxon>Actinomycetes</taxon>
        <taxon>Pseudonocardiales</taxon>
        <taxon>Pseudonocardiaceae</taxon>
        <taxon>Pseudonocardia</taxon>
    </lineage>
</organism>
<dbReference type="STRING" id="1123024.GCA_000423625_02720"/>
<name>A0A511CXU5_9PSEU</name>
<evidence type="ECO:0000256" key="1">
    <source>
        <dbReference type="SAM" id="Phobius"/>
    </source>
</evidence>
<dbReference type="SUPFAM" id="SSF56801">
    <property type="entry name" value="Acetyl-CoA synthetase-like"/>
    <property type="match status" value="1"/>
</dbReference>
<dbReference type="Gene3D" id="3.40.50.12780">
    <property type="entry name" value="N-terminal domain of ligase-like"/>
    <property type="match status" value="1"/>
</dbReference>
<dbReference type="InterPro" id="IPR009081">
    <property type="entry name" value="PP-bd_ACP"/>
</dbReference>
<dbReference type="GO" id="GO:0016747">
    <property type="term" value="F:acyltransferase activity, transferring groups other than amino-acyl groups"/>
    <property type="evidence" value="ECO:0007669"/>
    <property type="project" value="InterPro"/>
</dbReference>
<proteinExistence type="predicted"/>
<dbReference type="OrthoDB" id="8445630at2"/>
<accession>A0A511CXU5</accession>
<reference evidence="5 6" key="1">
    <citation type="submission" date="2019-07" db="EMBL/GenBank/DDBJ databases">
        <title>Whole genome shotgun sequence of Pseudonocardia asaccharolytica NBRC 16224.</title>
        <authorList>
            <person name="Hosoyama A."/>
            <person name="Uohara A."/>
            <person name="Ohji S."/>
            <person name="Ichikawa N."/>
        </authorList>
    </citation>
    <scope>NUCLEOTIDE SEQUENCE [LARGE SCALE GENOMIC DNA]</scope>
    <source>
        <strain evidence="5 6">NBRC 16224</strain>
    </source>
</reference>